<dbReference type="OrthoDB" id="9990815at2759"/>
<protein>
    <submittedName>
        <fullName evidence="3">FERM, ARHGEF and pleckstrin domain-containing protein 2</fullName>
    </submittedName>
</protein>
<accession>A0A8B7NRT4</accession>
<proteinExistence type="predicted"/>
<evidence type="ECO:0000313" key="3">
    <source>
        <dbReference type="RefSeq" id="XP_018016454.1"/>
    </source>
</evidence>
<reference evidence="3" key="1">
    <citation type="submission" date="2025-08" db="UniProtKB">
        <authorList>
            <consortium name="RefSeq"/>
        </authorList>
    </citation>
    <scope>IDENTIFICATION</scope>
    <source>
        <tissue evidence="3">Whole organism</tissue>
    </source>
</reference>
<sequence>MAATRALMVAASSAQEKQRWLDDLNAAIDQCKTGPDQTMSYLSLKSISASDEVLDASGAAGDDAPGAGGRRGAALQPSNSSVHVCWHRATSVHYSDYVRAAQNQLSGYLLRKFKNSMGWQKLWVVFTNFCLFFYKTFQSGVRAHVLAVAGGGGERNLCFCTVQTQPCTASTPDRAAVSLHCCTASTPDRAALSLQQHASAVQVLWQCCGSAVAVLWQCCASAVAVLWQCCASAVAVQ</sequence>
<evidence type="ECO:0000259" key="1">
    <source>
        <dbReference type="PROSITE" id="PS50003"/>
    </source>
</evidence>
<dbReference type="PROSITE" id="PS50003">
    <property type="entry name" value="PH_DOMAIN"/>
    <property type="match status" value="1"/>
</dbReference>
<dbReference type="Gene3D" id="2.30.29.30">
    <property type="entry name" value="Pleckstrin-homology domain (PH domain)/Phosphotyrosine-binding domain (PTB)"/>
    <property type="match status" value="2"/>
</dbReference>
<feature type="domain" description="PH" evidence="1">
    <location>
        <begin position="1"/>
        <end position="29"/>
    </location>
</feature>
<evidence type="ECO:0000313" key="2">
    <source>
        <dbReference type="Proteomes" id="UP000694843"/>
    </source>
</evidence>
<dbReference type="SUPFAM" id="SSF50729">
    <property type="entry name" value="PH domain-like"/>
    <property type="match status" value="1"/>
</dbReference>
<dbReference type="PANTHER" id="PTHR45858">
    <property type="entry name" value="FERM DOMAIN CONTAINING PROTEIN"/>
    <property type="match status" value="1"/>
</dbReference>
<dbReference type="KEGG" id="hazt:108673175"/>
<dbReference type="RefSeq" id="XP_018016454.1">
    <property type="nucleotide sequence ID" value="XM_018160965.1"/>
</dbReference>
<dbReference type="GO" id="GO:0005085">
    <property type="term" value="F:guanyl-nucleotide exchange factor activity"/>
    <property type="evidence" value="ECO:0007669"/>
    <property type="project" value="TreeGrafter"/>
</dbReference>
<dbReference type="Proteomes" id="UP000694843">
    <property type="component" value="Unplaced"/>
</dbReference>
<dbReference type="InterPro" id="IPR051835">
    <property type="entry name" value="RAC1-GEF"/>
</dbReference>
<dbReference type="AlphaFoldDB" id="A0A8B7NRT4"/>
<dbReference type="InterPro" id="IPR001849">
    <property type="entry name" value="PH_domain"/>
</dbReference>
<name>A0A8B7NRT4_HYAAZ</name>
<dbReference type="PANTHER" id="PTHR45858:SF5">
    <property type="entry name" value="MOESIN_EZRIN_RADIXIN HOMOLOG 1"/>
    <property type="match status" value="1"/>
</dbReference>
<dbReference type="GeneID" id="108673175"/>
<organism evidence="2 3">
    <name type="scientific">Hyalella azteca</name>
    <name type="common">Amphipod</name>
    <dbReference type="NCBI Taxonomy" id="294128"/>
    <lineage>
        <taxon>Eukaryota</taxon>
        <taxon>Metazoa</taxon>
        <taxon>Ecdysozoa</taxon>
        <taxon>Arthropoda</taxon>
        <taxon>Crustacea</taxon>
        <taxon>Multicrustacea</taxon>
        <taxon>Malacostraca</taxon>
        <taxon>Eumalacostraca</taxon>
        <taxon>Peracarida</taxon>
        <taxon>Amphipoda</taxon>
        <taxon>Senticaudata</taxon>
        <taxon>Talitrida</taxon>
        <taxon>Talitroidea</taxon>
        <taxon>Hyalellidae</taxon>
        <taxon>Hyalella</taxon>
    </lineage>
</organism>
<keyword evidence="2" id="KW-1185">Reference proteome</keyword>
<dbReference type="InterPro" id="IPR011993">
    <property type="entry name" value="PH-like_dom_sf"/>
</dbReference>
<gene>
    <name evidence="3" type="primary">LOC108673175</name>
</gene>